<dbReference type="GO" id="GO:0005786">
    <property type="term" value="C:signal recognition particle, endoplasmic reticulum targeting"/>
    <property type="evidence" value="ECO:0007669"/>
    <property type="project" value="UniProtKB-UniRule"/>
</dbReference>
<dbReference type="PANTHER" id="PTHR11564:SF5">
    <property type="entry name" value="SIGNAL RECOGNITION PARTICLE SUBUNIT SRP54"/>
    <property type="match status" value="1"/>
</dbReference>
<dbReference type="InParanoid" id="A0A0C3DRM4"/>
<keyword evidence="10 13" id="KW-0733">Signal recognition particle</keyword>
<dbReference type="HAMAP" id="MF_00306">
    <property type="entry name" value="SRP54"/>
    <property type="match status" value="1"/>
</dbReference>
<dbReference type="InterPro" id="IPR013822">
    <property type="entry name" value="Signal_recog_particl_SRP54_hlx"/>
</dbReference>
<dbReference type="InterPro" id="IPR027417">
    <property type="entry name" value="P-loop_NTPase"/>
</dbReference>
<name>A0A0C3DRM4_9AGAM</name>
<dbReference type="Pfam" id="PF00448">
    <property type="entry name" value="SRP54"/>
    <property type="match status" value="1"/>
</dbReference>
<dbReference type="GO" id="GO:0008312">
    <property type="term" value="F:7S RNA binding"/>
    <property type="evidence" value="ECO:0007669"/>
    <property type="project" value="UniProtKB-UniRule"/>
</dbReference>
<comment type="similarity">
    <text evidence="3 13">Belongs to the GTP-binding SRP family. SRP54 subfamily.</text>
</comment>
<comment type="function">
    <text evidence="13">Signal-recognition-particle (SRP) assembly has a crucial role in targeting secretory proteins to the rough endoplasmic reticulum (ER) membrane. SRP is required for the cotranslational protein translocation for ER import and preferentially recognizes strongly hydrophobic signal sequences. It is involved in targeting the nascent chain-ribosome (RNC) complex to the ER and is proposed to participate in the arrest of nascent chain elongation during membrane targeting. SRP54 binds to the signal sequence of presecretory protein when they emerge from the ribosomes. SRP54 interacts with the scR1 RNA and mediates the association of the resulting SRP-RNC complex with the signal recognition particle receptor (SR) via its alpha subunit SRP101. Both, SRP54 and SRP101, are locked in their GTP bound forms in the SRP-RNC-SR complex, which dissociates upon transferring the signal sequence to the protein-conducting channel (translocon). After signal sequence transfer, SRP54 and SRP101 act as reciprocal GTPase-activating proteins (GAPs), thereby resolving their association.</text>
</comment>
<dbReference type="InterPro" id="IPR036891">
    <property type="entry name" value="Signal_recog_part_SRP54_M_sf"/>
</dbReference>
<dbReference type="GO" id="GO:0005525">
    <property type="term" value="F:GTP binding"/>
    <property type="evidence" value="ECO:0007669"/>
    <property type="project" value="UniProtKB-UniRule"/>
</dbReference>
<dbReference type="AlphaFoldDB" id="A0A0C3DRM4"/>
<evidence type="ECO:0000256" key="11">
    <source>
        <dbReference type="ARBA" id="ARBA00023274"/>
    </source>
</evidence>
<dbReference type="OrthoDB" id="10250817at2759"/>
<comment type="subcellular location">
    <subcellularLocation>
        <location evidence="2 13">Cytoplasm</location>
    </subcellularLocation>
    <subcellularLocation>
        <location evidence="1 13">Endoplasmic reticulum</location>
    </subcellularLocation>
</comment>
<dbReference type="FunCoup" id="A0A0C3DRM4">
    <property type="interactions" value="548"/>
</dbReference>
<dbReference type="PROSITE" id="PS00300">
    <property type="entry name" value="SRP54"/>
    <property type="match status" value="1"/>
</dbReference>
<dbReference type="InterPro" id="IPR000897">
    <property type="entry name" value="SRP54_GTPase_dom"/>
</dbReference>
<evidence type="ECO:0000256" key="7">
    <source>
        <dbReference type="ARBA" id="ARBA00022824"/>
    </source>
</evidence>
<dbReference type="Gene3D" id="1.10.260.30">
    <property type="entry name" value="Signal recognition particle, SRP54 subunit, M-domain"/>
    <property type="match status" value="1"/>
</dbReference>
<evidence type="ECO:0000256" key="9">
    <source>
        <dbReference type="ARBA" id="ARBA00023134"/>
    </source>
</evidence>
<dbReference type="STRING" id="1036808.A0A0C3DRM4"/>
<keyword evidence="5 13" id="KW-0547">Nucleotide-binding</keyword>
<evidence type="ECO:0000256" key="8">
    <source>
        <dbReference type="ARBA" id="ARBA00022884"/>
    </source>
</evidence>
<gene>
    <name evidence="15" type="ORF">SCLCIDRAFT_1218208</name>
</gene>
<comment type="domain">
    <text evidence="13">The M domain binds the 7SL RNA and the signal sequence of presecretory proteins.</text>
</comment>
<evidence type="ECO:0000256" key="2">
    <source>
        <dbReference type="ARBA" id="ARBA00004496"/>
    </source>
</evidence>
<protein>
    <recommendedName>
        <fullName evidence="13">Signal recognition particle 54 kDa protein</fullName>
    </recommendedName>
</protein>
<dbReference type="SUPFAM" id="SSF52540">
    <property type="entry name" value="P-loop containing nucleoside triphosphate hydrolases"/>
    <property type="match status" value="1"/>
</dbReference>
<organism evidence="15 16">
    <name type="scientific">Scleroderma citrinum Foug A</name>
    <dbReference type="NCBI Taxonomy" id="1036808"/>
    <lineage>
        <taxon>Eukaryota</taxon>
        <taxon>Fungi</taxon>
        <taxon>Dikarya</taxon>
        <taxon>Basidiomycota</taxon>
        <taxon>Agaricomycotina</taxon>
        <taxon>Agaricomycetes</taxon>
        <taxon>Agaricomycetidae</taxon>
        <taxon>Boletales</taxon>
        <taxon>Sclerodermatineae</taxon>
        <taxon>Sclerodermataceae</taxon>
        <taxon>Scleroderma</taxon>
    </lineage>
</organism>
<dbReference type="Pfam" id="PF02978">
    <property type="entry name" value="SRP_SPB"/>
    <property type="match status" value="1"/>
</dbReference>
<evidence type="ECO:0000313" key="15">
    <source>
        <dbReference type="EMBL" id="KIM58864.1"/>
    </source>
</evidence>
<dbReference type="Gene3D" id="3.40.50.300">
    <property type="entry name" value="P-loop containing nucleotide triphosphate hydrolases"/>
    <property type="match status" value="1"/>
</dbReference>
<reference evidence="15 16" key="1">
    <citation type="submission" date="2014-04" db="EMBL/GenBank/DDBJ databases">
        <authorList>
            <consortium name="DOE Joint Genome Institute"/>
            <person name="Kuo A."/>
            <person name="Kohler A."/>
            <person name="Nagy L.G."/>
            <person name="Floudas D."/>
            <person name="Copeland A."/>
            <person name="Barry K.W."/>
            <person name="Cichocki N."/>
            <person name="Veneault-Fourrey C."/>
            <person name="LaButti K."/>
            <person name="Lindquist E.A."/>
            <person name="Lipzen A."/>
            <person name="Lundell T."/>
            <person name="Morin E."/>
            <person name="Murat C."/>
            <person name="Sun H."/>
            <person name="Tunlid A."/>
            <person name="Henrissat B."/>
            <person name="Grigoriev I.V."/>
            <person name="Hibbett D.S."/>
            <person name="Martin F."/>
            <person name="Nordberg H.P."/>
            <person name="Cantor M.N."/>
            <person name="Hua S.X."/>
        </authorList>
    </citation>
    <scope>NUCLEOTIDE SEQUENCE [LARGE SCALE GENOMIC DNA]</scope>
    <source>
        <strain evidence="15 16">Foug A</strain>
    </source>
</reference>
<evidence type="ECO:0000256" key="4">
    <source>
        <dbReference type="ARBA" id="ARBA00022490"/>
    </source>
</evidence>
<dbReference type="GO" id="GO:0003924">
    <property type="term" value="F:GTPase activity"/>
    <property type="evidence" value="ECO:0007669"/>
    <property type="project" value="UniProtKB-UniRule"/>
</dbReference>
<dbReference type="InterPro" id="IPR003593">
    <property type="entry name" value="AAA+_ATPase"/>
</dbReference>
<evidence type="ECO:0000256" key="3">
    <source>
        <dbReference type="ARBA" id="ARBA00005450"/>
    </source>
</evidence>
<evidence type="ECO:0000256" key="1">
    <source>
        <dbReference type="ARBA" id="ARBA00004240"/>
    </source>
</evidence>
<dbReference type="GO" id="GO:0006616">
    <property type="term" value="P:SRP-dependent cotranslational protein targeting to membrane, translocation"/>
    <property type="evidence" value="ECO:0007669"/>
    <property type="project" value="TreeGrafter"/>
</dbReference>
<dbReference type="SUPFAM" id="SSF47446">
    <property type="entry name" value="Signal peptide-binding domain"/>
    <property type="match status" value="1"/>
</dbReference>
<dbReference type="InterPro" id="IPR022941">
    <property type="entry name" value="SRP54"/>
</dbReference>
<evidence type="ECO:0000256" key="5">
    <source>
        <dbReference type="ARBA" id="ARBA00022741"/>
    </source>
</evidence>
<dbReference type="GO" id="GO:0005783">
    <property type="term" value="C:endoplasmic reticulum"/>
    <property type="evidence" value="ECO:0007669"/>
    <property type="project" value="UniProtKB-SubCell"/>
</dbReference>
<dbReference type="Proteomes" id="UP000053989">
    <property type="component" value="Unassembled WGS sequence"/>
</dbReference>
<keyword evidence="9 13" id="KW-0342">GTP-binding</keyword>
<keyword evidence="7 13" id="KW-0256">Endoplasmic reticulum</keyword>
<keyword evidence="16" id="KW-1185">Reference proteome</keyword>
<accession>A0A0C3DRM4</accession>
<dbReference type="CDD" id="cd17875">
    <property type="entry name" value="SRP54_G"/>
    <property type="match status" value="1"/>
</dbReference>
<dbReference type="EMBL" id="KN822080">
    <property type="protein sequence ID" value="KIM58864.1"/>
    <property type="molecule type" value="Genomic_DNA"/>
</dbReference>
<evidence type="ECO:0000313" key="16">
    <source>
        <dbReference type="Proteomes" id="UP000053989"/>
    </source>
</evidence>
<dbReference type="Gene3D" id="1.20.120.140">
    <property type="entry name" value="Signal recognition particle SRP54, nucleotide-binding domain"/>
    <property type="match status" value="1"/>
</dbReference>
<dbReference type="InterPro" id="IPR042101">
    <property type="entry name" value="SRP54_N_sf"/>
</dbReference>
<comment type="subunit">
    <text evidence="13">Fungal signal recognition particle consists of a 7S RNA molecule (scR1) and at least six protein subunits: srp72, srp68, srp54, sec65, srp21 and srp14.</text>
</comment>
<evidence type="ECO:0000259" key="14">
    <source>
        <dbReference type="PROSITE" id="PS00300"/>
    </source>
</evidence>
<comment type="domain">
    <text evidence="13">The NG domain, also named G domain, is a special guanosine triphosphatase (GTPase) domain, which binds GTP and forms a guanosine 5'-triphosphate (GTP)-dependent complex with a homologous NG domain in the SRP receptor subunit srp101. The two NG domains undergo cooperative rearrangements upon their assembly, which culminate in the reciprocal activation of the GTPase activity of one another. SRP receptor compaction upon binding with cargo-loaded SRP and GTPase rearrangement drive SRP-mediated cotranslational protein translocation into the ER.</text>
</comment>
<dbReference type="PANTHER" id="PTHR11564">
    <property type="entry name" value="SIGNAL RECOGNITION PARTICLE 54K PROTEIN SRP54"/>
    <property type="match status" value="1"/>
</dbReference>
<dbReference type="SMART" id="SM00962">
    <property type="entry name" value="SRP54"/>
    <property type="match status" value="1"/>
</dbReference>
<dbReference type="FunFam" id="3.40.50.300:FF:000022">
    <property type="entry name" value="Signal recognition particle 54 kDa subunit"/>
    <property type="match status" value="1"/>
</dbReference>
<dbReference type="SMART" id="SM00382">
    <property type="entry name" value="AAA"/>
    <property type="match status" value="1"/>
</dbReference>
<dbReference type="GO" id="GO:0005829">
    <property type="term" value="C:cytosol"/>
    <property type="evidence" value="ECO:0007669"/>
    <property type="project" value="TreeGrafter"/>
</dbReference>
<dbReference type="InterPro" id="IPR004125">
    <property type="entry name" value="Signal_recog_particle_SRP54_M"/>
</dbReference>
<feature type="domain" description="SRP54-type proteins GTP-binding" evidence="14">
    <location>
        <begin position="273"/>
        <end position="286"/>
    </location>
</feature>
<keyword evidence="11 13" id="KW-0687">Ribonucleoprotein</keyword>
<dbReference type="SMART" id="SM00963">
    <property type="entry name" value="SRP54_N"/>
    <property type="match status" value="1"/>
</dbReference>
<dbReference type="GO" id="GO:0030942">
    <property type="term" value="F:endoplasmic reticulum signal peptide binding"/>
    <property type="evidence" value="ECO:0007669"/>
    <property type="project" value="TreeGrafter"/>
</dbReference>
<keyword evidence="4 13" id="KW-0963">Cytoplasm</keyword>
<keyword evidence="8 13" id="KW-0694">RNA-binding</keyword>
<proteinExistence type="inferred from homology"/>
<evidence type="ECO:0000256" key="10">
    <source>
        <dbReference type="ARBA" id="ARBA00023135"/>
    </source>
</evidence>
<evidence type="ECO:0000256" key="13">
    <source>
        <dbReference type="RuleBase" id="RU364034"/>
    </source>
</evidence>
<keyword evidence="6" id="KW-0378">Hydrolase</keyword>
<dbReference type="NCBIfam" id="TIGR01425">
    <property type="entry name" value="SRP54_euk"/>
    <property type="match status" value="1"/>
</dbReference>
<sequence length="564" mass="60925">MVLADLGRKLNAALSSLNRASVVDEKVLDATLKEITAALLESDVNVKLVASLRQKVKTKVKAALDGSDKSKDANRKSLIQKAVFDELVHLVDPGVEPYKPKKGQPNVIMAVGLQGNGKTTTCTKLAVYYQKRGFKSCIVCADTFRAGAFDQTRQSATKAKVAYFGSYTETDPVVIAAQGVTKFKKERFDVIIVDTSGRHKQESELFQEMVQISAAVKPNMTVLVLDASIGQAAEAQSRAFKESADFGAIIVTKMDGHAKGGGAISAVAATKTPIIFLGVGEHLHDLDRFSPQPFISKLLGLGDMQGLMEHMQDLATQNPDKQKEMAKKLEEGKLSIRDWREQIQNVMNMGPISKIASMIPGLPQELLAGSDEEGSLRVKRMIYITDSMSAKELDSDGSLFLETGKDGKPVALTWRVTRVAKGSGTSVREVEELLCQYRMMAQMAKQAGGKNGWLQAMQKMQSAAGGRGRGANGMPTPAQIQAMQRAMPPGMLQQVQRQLRSGGGMQEMMKAMMQGQGDQFDADEMQRMMNQMGGSLGGLPGMGGGMPNLTDMFKMMGMGGAAGR</sequence>
<dbReference type="InterPro" id="IPR006325">
    <property type="entry name" value="SRP54_euk"/>
</dbReference>
<dbReference type="FunFam" id="1.20.120.140:FF:000001">
    <property type="entry name" value="Signal recognition particle GTPase"/>
    <property type="match status" value="1"/>
</dbReference>
<dbReference type="HOGENOM" id="CLU_009301_6_1_1"/>
<dbReference type="Pfam" id="PF02881">
    <property type="entry name" value="SRP54_N"/>
    <property type="match status" value="1"/>
</dbReference>
<evidence type="ECO:0000256" key="6">
    <source>
        <dbReference type="ARBA" id="ARBA00022801"/>
    </source>
</evidence>
<reference evidence="16" key="2">
    <citation type="submission" date="2015-01" db="EMBL/GenBank/DDBJ databases">
        <title>Evolutionary Origins and Diversification of the Mycorrhizal Mutualists.</title>
        <authorList>
            <consortium name="DOE Joint Genome Institute"/>
            <consortium name="Mycorrhizal Genomics Consortium"/>
            <person name="Kohler A."/>
            <person name="Kuo A."/>
            <person name="Nagy L.G."/>
            <person name="Floudas D."/>
            <person name="Copeland A."/>
            <person name="Barry K.W."/>
            <person name="Cichocki N."/>
            <person name="Veneault-Fourrey C."/>
            <person name="LaButti K."/>
            <person name="Lindquist E.A."/>
            <person name="Lipzen A."/>
            <person name="Lundell T."/>
            <person name="Morin E."/>
            <person name="Murat C."/>
            <person name="Riley R."/>
            <person name="Ohm R."/>
            <person name="Sun H."/>
            <person name="Tunlid A."/>
            <person name="Henrissat B."/>
            <person name="Grigoriev I.V."/>
            <person name="Hibbett D.S."/>
            <person name="Martin F."/>
        </authorList>
    </citation>
    <scope>NUCLEOTIDE SEQUENCE [LARGE SCALE GENOMIC DNA]</scope>
    <source>
        <strain evidence="16">Foug A</strain>
    </source>
</reference>
<evidence type="ECO:0000256" key="12">
    <source>
        <dbReference type="ARBA" id="ARBA00048157"/>
    </source>
</evidence>
<comment type="catalytic activity">
    <reaction evidence="12">
        <text>GTP + H2O = GDP + phosphate + H(+)</text>
        <dbReference type="Rhea" id="RHEA:19669"/>
        <dbReference type="ChEBI" id="CHEBI:15377"/>
        <dbReference type="ChEBI" id="CHEBI:15378"/>
        <dbReference type="ChEBI" id="CHEBI:37565"/>
        <dbReference type="ChEBI" id="CHEBI:43474"/>
        <dbReference type="ChEBI" id="CHEBI:58189"/>
        <dbReference type="EC" id="3.6.5.4"/>
    </reaction>
    <physiologicalReaction direction="left-to-right" evidence="12">
        <dbReference type="Rhea" id="RHEA:19670"/>
    </physiologicalReaction>
</comment>